<dbReference type="PROSITE" id="PS50928">
    <property type="entry name" value="ABC_TM1"/>
    <property type="match status" value="1"/>
</dbReference>
<keyword evidence="6 7" id="KW-0472">Membrane</keyword>
<feature type="transmembrane region" description="Helical" evidence="7">
    <location>
        <begin position="178"/>
        <end position="200"/>
    </location>
</feature>
<dbReference type="AlphaFoldDB" id="A0A1H3KKH4"/>
<keyword evidence="2 7" id="KW-0813">Transport</keyword>
<dbReference type="Gene3D" id="1.10.3720.10">
    <property type="entry name" value="MetI-like"/>
    <property type="match status" value="1"/>
</dbReference>
<sequence length="273" mass="29021">MIRALRAVKWLLIAVAVVVALFPFYWMLRTALAPADDVFFDGISLVPTSIDFANFARAWDKAQLGDAIVTGVIMTGSILVLQLITCIPAAYVLAKVRIRGVGIALAIVIGCLLVPVQVTLIPTFIGINVAGLGDSLPGLILPSMTSAFGIFLLRQQMMSIPDSLMEAARTDGLGHVRTLTNVVIPMAGPGIAAFSVFSVFTHWNDYMWPLLIARSPDLATPPLALAIFQQGDIGFDYSALAAGAAIVTAPVVILFLVAQRRFVQGMSGAEIPG</sequence>
<evidence type="ECO:0000259" key="8">
    <source>
        <dbReference type="PROSITE" id="PS50928"/>
    </source>
</evidence>
<dbReference type="CDD" id="cd06261">
    <property type="entry name" value="TM_PBP2"/>
    <property type="match status" value="1"/>
</dbReference>
<dbReference type="Pfam" id="PF00528">
    <property type="entry name" value="BPD_transp_1"/>
    <property type="match status" value="1"/>
</dbReference>
<feature type="transmembrane region" description="Helical" evidence="7">
    <location>
        <begin position="7"/>
        <end position="28"/>
    </location>
</feature>
<comment type="similarity">
    <text evidence="7">Belongs to the binding-protein-dependent transport system permease family.</text>
</comment>
<comment type="subcellular location">
    <subcellularLocation>
        <location evidence="1 7">Cell membrane</location>
        <topology evidence="1 7">Multi-pass membrane protein</topology>
    </subcellularLocation>
</comment>
<reference evidence="9 10" key="1">
    <citation type="submission" date="2016-10" db="EMBL/GenBank/DDBJ databases">
        <authorList>
            <person name="de Groot N.N."/>
        </authorList>
    </citation>
    <scope>NUCLEOTIDE SEQUENCE [LARGE SCALE GENOMIC DNA]</scope>
    <source>
        <strain evidence="9 10">CGMCC 4.3491</strain>
    </source>
</reference>
<gene>
    <name evidence="9" type="ORF">SAMN05216554_0595</name>
</gene>
<name>A0A1H3KKH4_9MICO</name>
<dbReference type="GO" id="GO:0055085">
    <property type="term" value="P:transmembrane transport"/>
    <property type="evidence" value="ECO:0007669"/>
    <property type="project" value="InterPro"/>
</dbReference>
<protein>
    <submittedName>
        <fullName evidence="9">Carbohydrate ABC transporter membrane protein 2, CUT1 family</fullName>
    </submittedName>
</protein>
<evidence type="ECO:0000256" key="6">
    <source>
        <dbReference type="ARBA" id="ARBA00023136"/>
    </source>
</evidence>
<dbReference type="GO" id="GO:0005886">
    <property type="term" value="C:plasma membrane"/>
    <property type="evidence" value="ECO:0007669"/>
    <property type="project" value="UniProtKB-SubCell"/>
</dbReference>
<feature type="transmembrane region" description="Helical" evidence="7">
    <location>
        <begin position="139"/>
        <end position="157"/>
    </location>
</feature>
<evidence type="ECO:0000256" key="7">
    <source>
        <dbReference type="RuleBase" id="RU363032"/>
    </source>
</evidence>
<dbReference type="InterPro" id="IPR035906">
    <property type="entry name" value="MetI-like_sf"/>
</dbReference>
<dbReference type="SUPFAM" id="SSF161098">
    <property type="entry name" value="MetI-like"/>
    <property type="match status" value="1"/>
</dbReference>
<dbReference type="EMBL" id="FNPZ01000001">
    <property type="protein sequence ID" value="SDY52530.1"/>
    <property type="molecule type" value="Genomic_DNA"/>
</dbReference>
<feature type="transmembrane region" description="Helical" evidence="7">
    <location>
        <begin position="237"/>
        <end position="258"/>
    </location>
</feature>
<dbReference type="RefSeq" id="WP_245741212.1">
    <property type="nucleotide sequence ID" value="NZ_FNPZ01000001.1"/>
</dbReference>
<dbReference type="PANTHER" id="PTHR43744:SF12">
    <property type="entry name" value="ABC TRANSPORTER PERMEASE PROTEIN MG189-RELATED"/>
    <property type="match status" value="1"/>
</dbReference>
<feature type="transmembrane region" description="Helical" evidence="7">
    <location>
        <begin position="67"/>
        <end position="94"/>
    </location>
</feature>
<evidence type="ECO:0000256" key="3">
    <source>
        <dbReference type="ARBA" id="ARBA00022475"/>
    </source>
</evidence>
<keyword evidence="5 7" id="KW-1133">Transmembrane helix</keyword>
<dbReference type="Proteomes" id="UP000198891">
    <property type="component" value="Unassembled WGS sequence"/>
</dbReference>
<keyword evidence="3" id="KW-1003">Cell membrane</keyword>
<dbReference type="PANTHER" id="PTHR43744">
    <property type="entry name" value="ABC TRANSPORTER PERMEASE PROTEIN MG189-RELATED-RELATED"/>
    <property type="match status" value="1"/>
</dbReference>
<evidence type="ECO:0000256" key="5">
    <source>
        <dbReference type="ARBA" id="ARBA00022989"/>
    </source>
</evidence>
<feature type="transmembrane region" description="Helical" evidence="7">
    <location>
        <begin position="101"/>
        <end position="127"/>
    </location>
</feature>
<keyword evidence="10" id="KW-1185">Reference proteome</keyword>
<accession>A0A1H3KKH4</accession>
<evidence type="ECO:0000313" key="10">
    <source>
        <dbReference type="Proteomes" id="UP000198891"/>
    </source>
</evidence>
<evidence type="ECO:0000256" key="2">
    <source>
        <dbReference type="ARBA" id="ARBA00022448"/>
    </source>
</evidence>
<keyword evidence="4 7" id="KW-0812">Transmembrane</keyword>
<feature type="domain" description="ABC transmembrane type-1" evidence="8">
    <location>
        <begin position="68"/>
        <end position="258"/>
    </location>
</feature>
<evidence type="ECO:0000256" key="1">
    <source>
        <dbReference type="ARBA" id="ARBA00004651"/>
    </source>
</evidence>
<dbReference type="STRING" id="381665.SAMN05216554_0595"/>
<evidence type="ECO:0000313" key="9">
    <source>
        <dbReference type="EMBL" id="SDY52530.1"/>
    </source>
</evidence>
<dbReference type="InterPro" id="IPR000515">
    <property type="entry name" value="MetI-like"/>
</dbReference>
<proteinExistence type="inferred from homology"/>
<organism evidence="9 10">
    <name type="scientific">Herbiconiux ginsengi</name>
    <dbReference type="NCBI Taxonomy" id="381665"/>
    <lineage>
        <taxon>Bacteria</taxon>
        <taxon>Bacillati</taxon>
        <taxon>Actinomycetota</taxon>
        <taxon>Actinomycetes</taxon>
        <taxon>Micrococcales</taxon>
        <taxon>Microbacteriaceae</taxon>
        <taxon>Herbiconiux</taxon>
    </lineage>
</organism>
<evidence type="ECO:0000256" key="4">
    <source>
        <dbReference type="ARBA" id="ARBA00022692"/>
    </source>
</evidence>